<sequence>MGWKSMVRHYSSQKSTWLERSQRSSVRSAQDFVYLFTHDTKVENAKPLVRILSKSDISASSHYSYSPGSQCLVCSSVGLIESYPEANMKDHLRDVHLIEEPEKGKHYS</sequence>
<evidence type="ECO:0000313" key="3">
    <source>
        <dbReference type="Proteomes" id="UP000663826"/>
    </source>
</evidence>
<feature type="compositionally biased region" description="Polar residues" evidence="1">
    <location>
        <begin position="10"/>
        <end position="23"/>
    </location>
</feature>
<reference evidence="2" key="1">
    <citation type="submission" date="2021-01" db="EMBL/GenBank/DDBJ databases">
        <authorList>
            <person name="Kaushik A."/>
        </authorList>
    </citation>
    <scope>NUCLEOTIDE SEQUENCE</scope>
    <source>
        <strain evidence="2">AG1-1B</strain>
    </source>
</reference>
<organism evidence="2 3">
    <name type="scientific">Rhizoctonia solani</name>
    <dbReference type="NCBI Taxonomy" id="456999"/>
    <lineage>
        <taxon>Eukaryota</taxon>
        <taxon>Fungi</taxon>
        <taxon>Dikarya</taxon>
        <taxon>Basidiomycota</taxon>
        <taxon>Agaricomycotina</taxon>
        <taxon>Agaricomycetes</taxon>
        <taxon>Cantharellales</taxon>
        <taxon>Ceratobasidiaceae</taxon>
        <taxon>Rhizoctonia</taxon>
    </lineage>
</organism>
<dbReference type="AlphaFoldDB" id="A0A8H2WIT4"/>
<evidence type="ECO:0000313" key="2">
    <source>
        <dbReference type="EMBL" id="CAE6376848.1"/>
    </source>
</evidence>
<gene>
    <name evidence="2" type="ORF">RDB_LOCUS18748</name>
</gene>
<dbReference type="Proteomes" id="UP000663826">
    <property type="component" value="Unassembled WGS sequence"/>
</dbReference>
<evidence type="ECO:0000256" key="1">
    <source>
        <dbReference type="SAM" id="MobiDB-lite"/>
    </source>
</evidence>
<feature type="region of interest" description="Disordered" evidence="1">
    <location>
        <begin position="1"/>
        <end position="23"/>
    </location>
</feature>
<accession>A0A8H2WIT4</accession>
<name>A0A8H2WIT4_9AGAM</name>
<protein>
    <submittedName>
        <fullName evidence="2">Uncharacterized protein</fullName>
    </submittedName>
</protein>
<proteinExistence type="predicted"/>
<comment type="caution">
    <text evidence="2">The sequence shown here is derived from an EMBL/GenBank/DDBJ whole genome shotgun (WGS) entry which is preliminary data.</text>
</comment>
<dbReference type="EMBL" id="CAJMWQ010000758">
    <property type="protein sequence ID" value="CAE6376848.1"/>
    <property type="molecule type" value="Genomic_DNA"/>
</dbReference>